<feature type="chain" id="PRO_5002124013" description="EMI domain-containing protein" evidence="2">
    <location>
        <begin position="23"/>
        <end position="178"/>
    </location>
</feature>
<name>A0A0B7A1D5_9EUPU</name>
<accession>A0A0B7A1D5</accession>
<proteinExistence type="predicted"/>
<feature type="signal peptide" evidence="2">
    <location>
        <begin position="1"/>
        <end position="22"/>
    </location>
</feature>
<keyword evidence="1" id="KW-0472">Membrane</keyword>
<sequence>MSFLNQFFIFIIIFICSSYVSCNWCTRITSENHVYTITETSKCNQSYQDYCHLLTWELCTYNDLVTCFKERNHTMVQYKTTEECCPGYWQNNGTCVKITGVVKNRTYTAQYYKLEDELLFGLSPGAYAGILSAFIFVTCVFILIIVHIMKRKRKSSAVKQDTGVTCEMTEKMFTQPQA</sequence>
<evidence type="ECO:0008006" key="4">
    <source>
        <dbReference type="Google" id="ProtNLM"/>
    </source>
</evidence>
<evidence type="ECO:0000313" key="3">
    <source>
        <dbReference type="EMBL" id="CEK74749.1"/>
    </source>
</evidence>
<evidence type="ECO:0000256" key="2">
    <source>
        <dbReference type="SAM" id="SignalP"/>
    </source>
</evidence>
<organism evidence="3">
    <name type="scientific">Arion vulgaris</name>
    <dbReference type="NCBI Taxonomy" id="1028688"/>
    <lineage>
        <taxon>Eukaryota</taxon>
        <taxon>Metazoa</taxon>
        <taxon>Spiralia</taxon>
        <taxon>Lophotrochozoa</taxon>
        <taxon>Mollusca</taxon>
        <taxon>Gastropoda</taxon>
        <taxon>Heterobranchia</taxon>
        <taxon>Euthyneura</taxon>
        <taxon>Panpulmonata</taxon>
        <taxon>Eupulmonata</taxon>
        <taxon>Stylommatophora</taxon>
        <taxon>Helicina</taxon>
        <taxon>Arionoidea</taxon>
        <taxon>Arionidae</taxon>
        <taxon>Arion</taxon>
    </lineage>
</organism>
<keyword evidence="1" id="KW-0812">Transmembrane</keyword>
<evidence type="ECO:0000256" key="1">
    <source>
        <dbReference type="SAM" id="Phobius"/>
    </source>
</evidence>
<feature type="transmembrane region" description="Helical" evidence="1">
    <location>
        <begin position="126"/>
        <end position="149"/>
    </location>
</feature>
<gene>
    <name evidence="3" type="primary">ORF92378</name>
</gene>
<keyword evidence="1" id="KW-1133">Transmembrane helix</keyword>
<dbReference type="AlphaFoldDB" id="A0A0B7A1D5"/>
<dbReference type="EMBL" id="HACG01027884">
    <property type="protein sequence ID" value="CEK74749.1"/>
    <property type="molecule type" value="Transcribed_RNA"/>
</dbReference>
<protein>
    <recommendedName>
        <fullName evidence="4">EMI domain-containing protein</fullName>
    </recommendedName>
</protein>
<keyword evidence="2" id="KW-0732">Signal</keyword>
<reference evidence="3" key="1">
    <citation type="submission" date="2014-12" db="EMBL/GenBank/DDBJ databases">
        <title>Insight into the proteome of Arion vulgaris.</title>
        <authorList>
            <person name="Aradska J."/>
            <person name="Bulat T."/>
            <person name="Smidak R."/>
            <person name="Sarate P."/>
            <person name="Gangsoo J."/>
            <person name="Sialana F."/>
            <person name="Bilban M."/>
            <person name="Lubec G."/>
        </authorList>
    </citation>
    <scope>NUCLEOTIDE SEQUENCE</scope>
    <source>
        <tissue evidence="3">Skin</tissue>
    </source>
</reference>